<evidence type="ECO:0000313" key="3">
    <source>
        <dbReference type="Proteomes" id="UP000270094"/>
    </source>
</evidence>
<organism evidence="2 3">
    <name type="scientific">Strongylus vulgaris</name>
    <name type="common">Blood worm</name>
    <dbReference type="NCBI Taxonomy" id="40348"/>
    <lineage>
        <taxon>Eukaryota</taxon>
        <taxon>Metazoa</taxon>
        <taxon>Ecdysozoa</taxon>
        <taxon>Nematoda</taxon>
        <taxon>Chromadorea</taxon>
        <taxon>Rhabditida</taxon>
        <taxon>Rhabditina</taxon>
        <taxon>Rhabditomorpha</taxon>
        <taxon>Strongyloidea</taxon>
        <taxon>Strongylidae</taxon>
        <taxon>Strongylus</taxon>
    </lineage>
</organism>
<reference evidence="2 3" key="1">
    <citation type="submission" date="2018-11" db="EMBL/GenBank/DDBJ databases">
        <authorList>
            <consortium name="Pathogen Informatics"/>
        </authorList>
    </citation>
    <scope>NUCLEOTIDE SEQUENCE [LARGE SCALE GENOMIC DNA]</scope>
</reference>
<evidence type="ECO:0000256" key="1">
    <source>
        <dbReference type="SAM" id="MobiDB-lite"/>
    </source>
</evidence>
<name>A0A3P7I3E5_STRVU</name>
<dbReference type="EMBL" id="UYYB01004890">
    <property type="protein sequence ID" value="VDM67210.1"/>
    <property type="molecule type" value="Genomic_DNA"/>
</dbReference>
<protein>
    <submittedName>
        <fullName evidence="2">Uncharacterized protein</fullName>
    </submittedName>
</protein>
<dbReference type="Proteomes" id="UP000270094">
    <property type="component" value="Unassembled WGS sequence"/>
</dbReference>
<evidence type="ECO:0000313" key="2">
    <source>
        <dbReference type="EMBL" id="VDM67210.1"/>
    </source>
</evidence>
<proteinExistence type="predicted"/>
<feature type="region of interest" description="Disordered" evidence="1">
    <location>
        <begin position="125"/>
        <end position="145"/>
    </location>
</feature>
<accession>A0A3P7I3E5</accession>
<dbReference type="AlphaFoldDB" id="A0A3P7I3E5"/>
<sequence>MSSYVYLGRSMNMFSANDLKAELNRERSAAWTAFGLLKEATDNGLRASSPPVLANLSSLLPAFCAAEKWPDTVVTSKALRTIQIALQRCLLKYNRCTQYLVGVSSSRFSKIRSSYIIRRTDDRWTKNSGVDPSRSKTSSRDHSDGLTCSLHGWTAKFSAGNE</sequence>
<gene>
    <name evidence="2" type="ORF">SVUK_LOCUS2208</name>
</gene>
<keyword evidence="3" id="KW-1185">Reference proteome</keyword>